<reference evidence="8 9" key="1">
    <citation type="submission" date="2012-08" db="EMBL/GenBank/DDBJ databases">
        <title>Oryza genome evolution.</title>
        <authorList>
            <person name="Wing R.A."/>
        </authorList>
    </citation>
    <scope>NUCLEOTIDE SEQUENCE</scope>
</reference>
<dbReference type="HOGENOM" id="CLU_1317130_0_0_1"/>
<evidence type="ECO:0000256" key="3">
    <source>
        <dbReference type="ARBA" id="ARBA00023125"/>
    </source>
</evidence>
<organism evidence="8 9">
    <name type="scientific">Leersia perrieri</name>
    <dbReference type="NCBI Taxonomy" id="77586"/>
    <lineage>
        <taxon>Eukaryota</taxon>
        <taxon>Viridiplantae</taxon>
        <taxon>Streptophyta</taxon>
        <taxon>Embryophyta</taxon>
        <taxon>Tracheophyta</taxon>
        <taxon>Spermatophyta</taxon>
        <taxon>Magnoliopsida</taxon>
        <taxon>Liliopsida</taxon>
        <taxon>Poales</taxon>
        <taxon>Poaceae</taxon>
        <taxon>BOP clade</taxon>
        <taxon>Oryzoideae</taxon>
        <taxon>Oryzeae</taxon>
        <taxon>Oryzinae</taxon>
        <taxon>Leersia</taxon>
    </lineage>
</organism>
<dbReference type="Pfam" id="PF00847">
    <property type="entry name" value="AP2"/>
    <property type="match status" value="1"/>
</dbReference>
<dbReference type="GO" id="GO:0005634">
    <property type="term" value="C:nucleus"/>
    <property type="evidence" value="ECO:0007669"/>
    <property type="project" value="UniProtKB-SubCell"/>
</dbReference>
<dbReference type="GO" id="GO:0003700">
    <property type="term" value="F:DNA-binding transcription factor activity"/>
    <property type="evidence" value="ECO:0007669"/>
    <property type="project" value="InterPro"/>
</dbReference>
<dbReference type="EnsemblPlants" id="LPERR09G02880.1">
    <property type="protein sequence ID" value="LPERR09G02880.1"/>
    <property type="gene ID" value="LPERR09G02880"/>
</dbReference>
<dbReference type="GO" id="GO:0003677">
    <property type="term" value="F:DNA binding"/>
    <property type="evidence" value="ECO:0007669"/>
    <property type="project" value="UniProtKB-KW"/>
</dbReference>
<dbReference type="SMART" id="SM00380">
    <property type="entry name" value="AP2"/>
    <property type="match status" value="1"/>
</dbReference>
<evidence type="ECO:0000256" key="4">
    <source>
        <dbReference type="ARBA" id="ARBA00023163"/>
    </source>
</evidence>
<feature type="domain" description="AP2/ERF" evidence="7">
    <location>
        <begin position="41"/>
        <end position="98"/>
    </location>
</feature>
<reference evidence="9" key="2">
    <citation type="submission" date="2013-12" db="EMBL/GenBank/DDBJ databases">
        <authorList>
            <person name="Yu Y."/>
            <person name="Lee S."/>
            <person name="de Baynast K."/>
            <person name="Wissotski M."/>
            <person name="Liu L."/>
            <person name="Talag J."/>
            <person name="Goicoechea J."/>
            <person name="Angelova A."/>
            <person name="Jetty R."/>
            <person name="Kudrna D."/>
            <person name="Golser W."/>
            <person name="Rivera L."/>
            <person name="Zhang J."/>
            <person name="Wing R."/>
        </authorList>
    </citation>
    <scope>NUCLEOTIDE SEQUENCE</scope>
</reference>
<evidence type="ECO:0000256" key="1">
    <source>
        <dbReference type="ARBA" id="ARBA00004123"/>
    </source>
</evidence>
<dbReference type="InterPro" id="IPR036955">
    <property type="entry name" value="AP2/ERF_dom_sf"/>
</dbReference>
<keyword evidence="2" id="KW-0805">Transcription regulation</keyword>
<dbReference type="GO" id="GO:0009873">
    <property type="term" value="P:ethylene-activated signaling pathway"/>
    <property type="evidence" value="ECO:0007669"/>
    <property type="project" value="InterPro"/>
</dbReference>
<dbReference type="Gene3D" id="3.30.730.10">
    <property type="entry name" value="AP2/ERF domain"/>
    <property type="match status" value="1"/>
</dbReference>
<keyword evidence="5" id="KW-0539">Nucleus</keyword>
<dbReference type="Gramene" id="LPERR09G02880.1">
    <property type="protein sequence ID" value="LPERR09G02880.1"/>
    <property type="gene ID" value="LPERR09G02880"/>
</dbReference>
<dbReference type="PROSITE" id="PS51032">
    <property type="entry name" value="AP2_ERF"/>
    <property type="match status" value="1"/>
</dbReference>
<proteinExistence type="predicted"/>
<feature type="region of interest" description="Disordered" evidence="6">
    <location>
        <begin position="1"/>
        <end position="35"/>
    </location>
</feature>
<protein>
    <recommendedName>
        <fullName evidence="7">AP2/ERF domain-containing protein</fullName>
    </recommendedName>
</protein>
<comment type="subcellular location">
    <subcellularLocation>
        <location evidence="1">Nucleus</location>
    </subcellularLocation>
</comment>
<evidence type="ECO:0000256" key="6">
    <source>
        <dbReference type="SAM" id="MobiDB-lite"/>
    </source>
</evidence>
<dbReference type="InterPro" id="IPR001471">
    <property type="entry name" value="AP2/ERF_dom"/>
</dbReference>
<dbReference type="InterPro" id="IPR044808">
    <property type="entry name" value="ERF_plant"/>
</dbReference>
<sequence length="209" mass="22937">MCGGGHLIPKSNDMPAVAQADERPRRVQRRPRRKRPSYAYEYHGIRQRAWGKWASEIRDPVRGVRLWLGTFDTAEDAARAYDAEARRIHGRKAKTNFPSDEPPASTLCCLLCTVDDLATTPSTSGGCDGHGRILLECCSDDVMDSLLAAADDGGRITLECCADDVMDSLLAGFDVSNSIMDRDIWSLGSQKPSSRMSTLANLEQALLCC</sequence>
<dbReference type="FunFam" id="3.30.730.10:FF:000001">
    <property type="entry name" value="Ethylene-responsive transcription factor 2"/>
    <property type="match status" value="1"/>
</dbReference>
<dbReference type="InterPro" id="IPR016177">
    <property type="entry name" value="DNA-bd_dom_sf"/>
</dbReference>
<dbReference type="STRING" id="77586.A0A0D9XC41"/>
<keyword evidence="4" id="KW-0804">Transcription</keyword>
<dbReference type="PRINTS" id="PR00367">
    <property type="entry name" value="ETHRSPELEMNT"/>
</dbReference>
<dbReference type="PANTHER" id="PTHR31190:SF494">
    <property type="entry name" value="OS09G0434500 PROTEIN"/>
    <property type="match status" value="1"/>
</dbReference>
<evidence type="ECO:0000313" key="9">
    <source>
        <dbReference type="Proteomes" id="UP000032180"/>
    </source>
</evidence>
<dbReference type="AlphaFoldDB" id="A0A0D9XC41"/>
<evidence type="ECO:0000259" key="7">
    <source>
        <dbReference type="PROSITE" id="PS51032"/>
    </source>
</evidence>
<keyword evidence="9" id="KW-1185">Reference proteome</keyword>
<reference evidence="8" key="3">
    <citation type="submission" date="2015-04" db="UniProtKB">
        <authorList>
            <consortium name="EnsemblPlants"/>
        </authorList>
    </citation>
    <scope>IDENTIFICATION</scope>
</reference>
<accession>A0A0D9XC41</accession>
<dbReference type="SUPFAM" id="SSF54171">
    <property type="entry name" value="DNA-binding domain"/>
    <property type="match status" value="1"/>
</dbReference>
<keyword evidence="3" id="KW-0238">DNA-binding</keyword>
<dbReference type="Proteomes" id="UP000032180">
    <property type="component" value="Chromosome 9"/>
</dbReference>
<name>A0A0D9XC41_9ORYZ</name>
<evidence type="ECO:0000256" key="5">
    <source>
        <dbReference type="ARBA" id="ARBA00023242"/>
    </source>
</evidence>
<evidence type="ECO:0000313" key="8">
    <source>
        <dbReference type="EnsemblPlants" id="LPERR09G02880.1"/>
    </source>
</evidence>
<dbReference type="PANTHER" id="PTHR31190">
    <property type="entry name" value="DNA-BINDING DOMAIN"/>
    <property type="match status" value="1"/>
</dbReference>
<feature type="compositionally biased region" description="Basic residues" evidence="6">
    <location>
        <begin position="26"/>
        <end position="35"/>
    </location>
</feature>
<evidence type="ECO:0000256" key="2">
    <source>
        <dbReference type="ARBA" id="ARBA00023015"/>
    </source>
</evidence>
<dbReference type="CDD" id="cd00018">
    <property type="entry name" value="AP2"/>
    <property type="match status" value="1"/>
</dbReference>